<proteinExistence type="predicted"/>
<accession>A0A5J4PW62</accession>
<comment type="caution">
    <text evidence="1">The sequence shown here is derived from an EMBL/GenBank/DDBJ whole genome shotgun (WGS) entry which is preliminary data.</text>
</comment>
<protein>
    <submittedName>
        <fullName evidence="1">Uncharacterized protein</fullName>
    </submittedName>
</protein>
<gene>
    <name evidence="1" type="ORF">EZS27_035430</name>
</gene>
<organism evidence="1">
    <name type="scientific">termite gut metagenome</name>
    <dbReference type="NCBI Taxonomy" id="433724"/>
    <lineage>
        <taxon>unclassified sequences</taxon>
        <taxon>metagenomes</taxon>
        <taxon>organismal metagenomes</taxon>
    </lineage>
</organism>
<reference evidence="1" key="1">
    <citation type="submission" date="2019-03" db="EMBL/GenBank/DDBJ databases">
        <title>Single cell metagenomics reveals metabolic interactions within the superorganism composed of flagellate Streblomastix strix and complex community of Bacteroidetes bacteria on its surface.</title>
        <authorList>
            <person name="Treitli S.C."/>
            <person name="Kolisko M."/>
            <person name="Husnik F."/>
            <person name="Keeling P."/>
            <person name="Hampl V."/>
        </authorList>
    </citation>
    <scope>NUCLEOTIDE SEQUENCE</scope>
    <source>
        <strain evidence="1">STM</strain>
    </source>
</reference>
<sequence>MNLSADHYKSIEELSYRLIPPTLIAINLEVDETDFLEELRTPGTEIRKAFYKGYLKIMIETREAIIQTAKNGSNPAQTELIKFTREINHRLPYE</sequence>
<dbReference type="AlphaFoldDB" id="A0A5J4PW62"/>
<evidence type="ECO:0000313" key="1">
    <source>
        <dbReference type="EMBL" id="KAA6313867.1"/>
    </source>
</evidence>
<dbReference type="EMBL" id="SNRY01005888">
    <property type="protein sequence ID" value="KAA6313867.1"/>
    <property type="molecule type" value="Genomic_DNA"/>
</dbReference>
<name>A0A5J4PW62_9ZZZZ</name>